<dbReference type="RefSeq" id="WP_142898833.1">
    <property type="nucleotide sequence ID" value="NZ_ML660060.1"/>
</dbReference>
<evidence type="ECO:0000256" key="2">
    <source>
        <dbReference type="ARBA" id="ARBA00007430"/>
    </source>
</evidence>
<keyword evidence="4 7" id="KW-0812">Transmembrane</keyword>
<evidence type="ECO:0000256" key="1">
    <source>
        <dbReference type="ARBA" id="ARBA00004651"/>
    </source>
</evidence>
<dbReference type="AlphaFoldDB" id="A0A545TFA5"/>
<dbReference type="PANTHER" id="PTHR30250">
    <property type="entry name" value="PST FAMILY PREDICTED COLANIC ACID TRANSPORTER"/>
    <property type="match status" value="1"/>
</dbReference>
<dbReference type="Pfam" id="PF13440">
    <property type="entry name" value="Polysacc_synt_3"/>
    <property type="match status" value="1"/>
</dbReference>
<evidence type="ECO:0000256" key="5">
    <source>
        <dbReference type="ARBA" id="ARBA00022989"/>
    </source>
</evidence>
<sequence>MSAEIKKRIAVGAGWMVFMRFGDRLIGLISMAVLARLLLPEDFGLVAYAILLLAILEIFAELGVENALIHDQAAPRESYDTAWTMNICKGLALSAFLLIAASPAAIFFDAPDAELVIYVLAALPVVRGLENIGTVDFRKDLAFHKDFVFNFATRLSGAAVTIVLAFVLRDHWALVIGMILRATLRVLLSYRMSDFRPRLTLSRFSTIFNFSKWIMLQNLLHGFNERLPALVIGRMTGTQALAFFNIGFEIANLASTELAAPIRRALFPGFAKMSQDRAQLADSFRWALAVIVLVGLPIPVGIAATADYIVPVLLGWNWLDTVPIIQVLCLQGAIVILGTNSHLVYLALGKPVITVWLSALRLAVLVPCCIYWVAVYGAVGAGLALVVSAVVTRFVDYAIVLPMLRIRIADFLAQIWRPVVGVAAMSMSVRLLHDWLEQSALQPYLLVKLAGCVILGAVIYLASILGLWIITGRRDGAESYILGLVRDFLTSRRMLPSRDGA</sequence>
<keyword evidence="9" id="KW-1185">Reference proteome</keyword>
<feature type="transmembrane region" description="Helical" evidence="7">
    <location>
        <begin position="90"/>
        <end position="109"/>
    </location>
</feature>
<evidence type="ECO:0000256" key="4">
    <source>
        <dbReference type="ARBA" id="ARBA00022692"/>
    </source>
</evidence>
<evidence type="ECO:0000256" key="7">
    <source>
        <dbReference type="SAM" id="Phobius"/>
    </source>
</evidence>
<comment type="similarity">
    <text evidence="2">Belongs to the polysaccharide synthase family.</text>
</comment>
<feature type="transmembrane region" description="Helical" evidence="7">
    <location>
        <begin position="172"/>
        <end position="188"/>
    </location>
</feature>
<feature type="transmembrane region" description="Helical" evidence="7">
    <location>
        <begin position="45"/>
        <end position="69"/>
    </location>
</feature>
<proteinExistence type="inferred from homology"/>
<dbReference type="Proteomes" id="UP000315252">
    <property type="component" value="Unassembled WGS sequence"/>
</dbReference>
<comment type="subcellular location">
    <subcellularLocation>
        <location evidence="1">Cell membrane</location>
        <topology evidence="1">Multi-pass membrane protein</topology>
    </subcellularLocation>
</comment>
<feature type="transmembrane region" description="Helical" evidence="7">
    <location>
        <begin position="355"/>
        <end position="374"/>
    </location>
</feature>
<keyword evidence="6 7" id="KW-0472">Membrane</keyword>
<evidence type="ECO:0000256" key="3">
    <source>
        <dbReference type="ARBA" id="ARBA00022475"/>
    </source>
</evidence>
<feature type="transmembrane region" description="Helical" evidence="7">
    <location>
        <begin position="445"/>
        <end position="470"/>
    </location>
</feature>
<dbReference type="GO" id="GO:0005886">
    <property type="term" value="C:plasma membrane"/>
    <property type="evidence" value="ECO:0007669"/>
    <property type="project" value="UniProtKB-SubCell"/>
</dbReference>
<feature type="transmembrane region" description="Helical" evidence="7">
    <location>
        <begin position="147"/>
        <end position="166"/>
    </location>
</feature>
<protein>
    <submittedName>
        <fullName evidence="8">Lipopolysaccharide biosynthesis protein</fullName>
    </submittedName>
</protein>
<dbReference type="PANTHER" id="PTHR30250:SF10">
    <property type="entry name" value="LIPOPOLYSACCHARIDE BIOSYNTHESIS PROTEIN WZXC"/>
    <property type="match status" value="1"/>
</dbReference>
<dbReference type="InterPro" id="IPR050833">
    <property type="entry name" value="Poly_Biosynth_Transport"/>
</dbReference>
<feature type="transmembrane region" description="Helical" evidence="7">
    <location>
        <begin position="380"/>
        <end position="403"/>
    </location>
</feature>
<organism evidence="8 9">
    <name type="scientific">Denitrobaculum tricleocarpae</name>
    <dbReference type="NCBI Taxonomy" id="2591009"/>
    <lineage>
        <taxon>Bacteria</taxon>
        <taxon>Pseudomonadati</taxon>
        <taxon>Pseudomonadota</taxon>
        <taxon>Alphaproteobacteria</taxon>
        <taxon>Rhodospirillales</taxon>
        <taxon>Rhodospirillaceae</taxon>
        <taxon>Denitrobaculum</taxon>
    </lineage>
</organism>
<evidence type="ECO:0000313" key="8">
    <source>
        <dbReference type="EMBL" id="TQV75846.1"/>
    </source>
</evidence>
<reference evidence="8 9" key="1">
    <citation type="submission" date="2019-06" db="EMBL/GenBank/DDBJ databases">
        <title>Whole genome sequence for Rhodospirillaceae sp. R148.</title>
        <authorList>
            <person name="Wang G."/>
        </authorList>
    </citation>
    <scope>NUCLEOTIDE SEQUENCE [LARGE SCALE GENOMIC DNA]</scope>
    <source>
        <strain evidence="8 9">R148</strain>
    </source>
</reference>
<feature type="transmembrane region" description="Helical" evidence="7">
    <location>
        <begin position="324"/>
        <end position="348"/>
    </location>
</feature>
<comment type="caution">
    <text evidence="8">The sequence shown here is derived from an EMBL/GenBank/DDBJ whole genome shotgun (WGS) entry which is preliminary data.</text>
</comment>
<dbReference type="CDD" id="cd13127">
    <property type="entry name" value="MATE_tuaB_like"/>
    <property type="match status" value="1"/>
</dbReference>
<feature type="transmembrane region" description="Helical" evidence="7">
    <location>
        <begin position="21"/>
        <end position="39"/>
    </location>
</feature>
<evidence type="ECO:0000256" key="6">
    <source>
        <dbReference type="ARBA" id="ARBA00023136"/>
    </source>
</evidence>
<keyword evidence="3" id="KW-1003">Cell membrane</keyword>
<feature type="transmembrane region" description="Helical" evidence="7">
    <location>
        <begin position="283"/>
        <end position="304"/>
    </location>
</feature>
<name>A0A545TFA5_9PROT</name>
<accession>A0A545TFA5</accession>
<dbReference type="OrthoDB" id="7605542at2"/>
<feature type="transmembrane region" description="Helical" evidence="7">
    <location>
        <begin position="115"/>
        <end position="135"/>
    </location>
</feature>
<keyword evidence="5 7" id="KW-1133">Transmembrane helix</keyword>
<dbReference type="EMBL" id="VHSH01000009">
    <property type="protein sequence ID" value="TQV75846.1"/>
    <property type="molecule type" value="Genomic_DNA"/>
</dbReference>
<evidence type="ECO:0000313" key="9">
    <source>
        <dbReference type="Proteomes" id="UP000315252"/>
    </source>
</evidence>
<gene>
    <name evidence="8" type="ORF">FKG95_23330</name>
</gene>